<accession>A0A365TKB3</accession>
<comment type="caution">
    <text evidence="1">The sequence shown here is derived from an EMBL/GenBank/DDBJ whole genome shotgun (WGS) entry which is preliminary data.</text>
</comment>
<proteinExistence type="predicted"/>
<organism evidence="1 2">
    <name type="scientific">Vreelandella sulfidaeris</name>
    <dbReference type="NCBI Taxonomy" id="115553"/>
    <lineage>
        <taxon>Bacteria</taxon>
        <taxon>Pseudomonadati</taxon>
        <taxon>Pseudomonadota</taxon>
        <taxon>Gammaproteobacteria</taxon>
        <taxon>Oceanospirillales</taxon>
        <taxon>Halomonadaceae</taxon>
        <taxon>Vreelandella</taxon>
    </lineage>
</organism>
<evidence type="ECO:0000313" key="1">
    <source>
        <dbReference type="EMBL" id="RBI66203.1"/>
    </source>
</evidence>
<protein>
    <submittedName>
        <fullName evidence="1">Uncharacterized protein</fullName>
    </submittedName>
</protein>
<keyword evidence="2" id="KW-1185">Reference proteome</keyword>
<evidence type="ECO:0000313" key="2">
    <source>
        <dbReference type="Proteomes" id="UP000252204"/>
    </source>
</evidence>
<sequence>MIQMAKCTDQGEEWKERWIVTTMEYCHDKKVSKKALRQQTIEHSGDGVRVSMEGVSYWLPIV</sequence>
<dbReference type="AlphaFoldDB" id="A0A365TKB3"/>
<reference evidence="2" key="1">
    <citation type="submission" date="2018-06" db="EMBL/GenBank/DDBJ databases">
        <title>Whole genome sequencing of four bacterial strains from South Shetland trench revealing bio-synthetic gene clusters.</title>
        <authorList>
            <person name="Abdel-Mageed W.M."/>
            <person name="Lehri B."/>
            <person name="Jarmusch S."/>
            <person name="Miranda K."/>
            <person name="Goodfellow M."/>
            <person name="Jaspars M."/>
            <person name="Karlyshev A.V."/>
        </authorList>
    </citation>
    <scope>NUCLEOTIDE SEQUENCE [LARGE SCALE GENOMIC DNA]</scope>
    <source>
        <strain evidence="2">SST4</strain>
    </source>
</reference>
<gene>
    <name evidence="1" type="ORF">DQ400_15715</name>
</gene>
<dbReference type="EMBL" id="QNTU01000011">
    <property type="protein sequence ID" value="RBI66203.1"/>
    <property type="molecule type" value="Genomic_DNA"/>
</dbReference>
<dbReference type="Proteomes" id="UP000252204">
    <property type="component" value="Unassembled WGS sequence"/>
</dbReference>
<name>A0A365TKB3_9GAMM</name>
<dbReference type="OrthoDB" id="8613201at2"/>